<dbReference type="InterPro" id="IPR009061">
    <property type="entry name" value="DNA-bd_dom_put_sf"/>
</dbReference>
<evidence type="ECO:0000313" key="8">
    <source>
        <dbReference type="Proteomes" id="UP001595379"/>
    </source>
</evidence>
<gene>
    <name evidence="7" type="primary">cueR</name>
    <name evidence="7" type="ORF">ACFOOR_05945</name>
</gene>
<keyword evidence="4" id="KW-0238">DNA-binding</keyword>
<comment type="subcellular location">
    <subcellularLocation>
        <location evidence="1">Cytoplasm</location>
    </subcellularLocation>
</comment>
<feature type="domain" description="HTH merR-type" evidence="6">
    <location>
        <begin position="1"/>
        <end position="68"/>
    </location>
</feature>
<dbReference type="EMBL" id="JBHRSV010000005">
    <property type="protein sequence ID" value="MFC2925640.1"/>
    <property type="molecule type" value="Genomic_DNA"/>
</dbReference>
<dbReference type="Gene3D" id="1.10.1660.10">
    <property type="match status" value="1"/>
</dbReference>
<evidence type="ECO:0000256" key="5">
    <source>
        <dbReference type="ARBA" id="ARBA00023163"/>
    </source>
</evidence>
<name>A0ABV6ZW07_9PROT</name>
<accession>A0ABV6ZW07</accession>
<dbReference type="RefSeq" id="WP_343165391.1">
    <property type="nucleotide sequence ID" value="NZ_JBHRSV010000005.1"/>
</dbReference>
<dbReference type="PRINTS" id="PR00040">
    <property type="entry name" value="HTHMERR"/>
</dbReference>
<dbReference type="Pfam" id="PF00376">
    <property type="entry name" value="MerR"/>
    <property type="match status" value="1"/>
</dbReference>
<evidence type="ECO:0000256" key="3">
    <source>
        <dbReference type="ARBA" id="ARBA00023015"/>
    </source>
</evidence>
<dbReference type="InterPro" id="IPR000551">
    <property type="entry name" value="MerR-type_HTH_dom"/>
</dbReference>
<evidence type="ECO:0000256" key="1">
    <source>
        <dbReference type="ARBA" id="ARBA00004496"/>
    </source>
</evidence>
<keyword evidence="2" id="KW-0963">Cytoplasm</keyword>
<protein>
    <submittedName>
        <fullName evidence="7">Cu(I)-responsive transcriptional regulator</fullName>
    </submittedName>
</protein>
<dbReference type="SMART" id="SM00422">
    <property type="entry name" value="HTH_MERR"/>
    <property type="match status" value="1"/>
</dbReference>
<organism evidence="7 8">
    <name type="scientific">Hyphobacterium vulgare</name>
    <dbReference type="NCBI Taxonomy" id="1736751"/>
    <lineage>
        <taxon>Bacteria</taxon>
        <taxon>Pseudomonadati</taxon>
        <taxon>Pseudomonadota</taxon>
        <taxon>Alphaproteobacteria</taxon>
        <taxon>Maricaulales</taxon>
        <taxon>Maricaulaceae</taxon>
        <taxon>Hyphobacterium</taxon>
    </lineage>
</organism>
<dbReference type="CDD" id="cd01108">
    <property type="entry name" value="HTH_CueR"/>
    <property type="match status" value="1"/>
</dbReference>
<dbReference type="Pfam" id="PF09278">
    <property type="entry name" value="MerR-DNA-bind"/>
    <property type="match status" value="1"/>
</dbReference>
<dbReference type="NCBIfam" id="TIGR02044">
    <property type="entry name" value="CueR"/>
    <property type="match status" value="1"/>
</dbReference>
<evidence type="ECO:0000313" key="7">
    <source>
        <dbReference type="EMBL" id="MFC2925640.1"/>
    </source>
</evidence>
<proteinExistence type="predicted"/>
<keyword evidence="8" id="KW-1185">Reference proteome</keyword>
<dbReference type="SUPFAM" id="SSF46955">
    <property type="entry name" value="Putative DNA-binding domain"/>
    <property type="match status" value="1"/>
</dbReference>
<dbReference type="PANTHER" id="PTHR30204">
    <property type="entry name" value="REDOX-CYCLING DRUG-SENSING TRANSCRIPTIONAL ACTIVATOR SOXR"/>
    <property type="match status" value="1"/>
</dbReference>
<dbReference type="PANTHER" id="PTHR30204:SF94">
    <property type="entry name" value="HEAVY METAL-DEPENDENT TRANSCRIPTIONAL REGULATOR HI_0293-RELATED"/>
    <property type="match status" value="1"/>
</dbReference>
<dbReference type="InterPro" id="IPR047057">
    <property type="entry name" value="MerR_fam"/>
</dbReference>
<dbReference type="PROSITE" id="PS50937">
    <property type="entry name" value="HTH_MERR_2"/>
    <property type="match status" value="1"/>
</dbReference>
<sequence>MNIQSVAEMTGLPAKTIRYYEDIGLVAPKRSGNGYRVFDEAALARLNFVGRARSLGFSLDECRLLLGLWDDRARPSAEVRKLAKEHVTAIDWKMAELRAMRHTLIDLIGACHGDHRPDCPILDTLSGARSGEKKSA</sequence>
<keyword evidence="3" id="KW-0805">Transcription regulation</keyword>
<dbReference type="Proteomes" id="UP001595379">
    <property type="component" value="Unassembled WGS sequence"/>
</dbReference>
<reference evidence="8" key="1">
    <citation type="journal article" date="2019" name="Int. J. Syst. Evol. Microbiol.">
        <title>The Global Catalogue of Microorganisms (GCM) 10K type strain sequencing project: providing services to taxonomists for standard genome sequencing and annotation.</title>
        <authorList>
            <consortium name="The Broad Institute Genomics Platform"/>
            <consortium name="The Broad Institute Genome Sequencing Center for Infectious Disease"/>
            <person name="Wu L."/>
            <person name="Ma J."/>
        </authorList>
    </citation>
    <scope>NUCLEOTIDE SEQUENCE [LARGE SCALE GENOMIC DNA]</scope>
    <source>
        <strain evidence="8">KCTC 52487</strain>
    </source>
</reference>
<evidence type="ECO:0000256" key="4">
    <source>
        <dbReference type="ARBA" id="ARBA00023125"/>
    </source>
</evidence>
<dbReference type="InterPro" id="IPR011789">
    <property type="entry name" value="CueR"/>
</dbReference>
<comment type="caution">
    <text evidence="7">The sequence shown here is derived from an EMBL/GenBank/DDBJ whole genome shotgun (WGS) entry which is preliminary data.</text>
</comment>
<keyword evidence="5" id="KW-0804">Transcription</keyword>
<dbReference type="InterPro" id="IPR015358">
    <property type="entry name" value="Tscrpt_reg_MerR_DNA-bd"/>
</dbReference>
<evidence type="ECO:0000259" key="6">
    <source>
        <dbReference type="PROSITE" id="PS50937"/>
    </source>
</evidence>
<evidence type="ECO:0000256" key="2">
    <source>
        <dbReference type="ARBA" id="ARBA00022490"/>
    </source>
</evidence>